<proteinExistence type="predicted"/>
<gene>
    <name evidence="2" type="ORF">B9Z65_9115</name>
</gene>
<organism evidence="2 3">
    <name type="scientific">Elsinoe australis</name>
    <dbReference type="NCBI Taxonomy" id="40998"/>
    <lineage>
        <taxon>Eukaryota</taxon>
        <taxon>Fungi</taxon>
        <taxon>Dikarya</taxon>
        <taxon>Ascomycota</taxon>
        <taxon>Pezizomycotina</taxon>
        <taxon>Dothideomycetes</taxon>
        <taxon>Dothideomycetidae</taxon>
        <taxon>Myriangiales</taxon>
        <taxon>Elsinoaceae</taxon>
        <taxon>Elsinoe</taxon>
    </lineage>
</organism>
<reference evidence="2 3" key="1">
    <citation type="submission" date="2017-05" db="EMBL/GenBank/DDBJ databases">
        <title>Draft genome sequence of Elsinoe australis.</title>
        <authorList>
            <person name="Cheng Q."/>
        </authorList>
    </citation>
    <scope>NUCLEOTIDE SEQUENCE [LARGE SCALE GENOMIC DNA]</scope>
    <source>
        <strain evidence="2 3">NL1</strain>
    </source>
</reference>
<sequence length="136" mass="14499">MTFSIYSSLYCQTSSMEDYLAVATPFASRIIASSAHKMQRIVSTPVPAYELATQRQTDSNTGLRIGFMWTAGAFAELVGAPIAGALVKRVGHELRDVSYVGGQVFGGASIALGAAFLVEPAWSIFQDEKAKASRSA</sequence>
<keyword evidence="1" id="KW-0812">Transmembrane</keyword>
<dbReference type="Proteomes" id="UP000243723">
    <property type="component" value="Unassembled WGS sequence"/>
</dbReference>
<dbReference type="AlphaFoldDB" id="A0A2P8ABU5"/>
<dbReference type="EMBL" id="NHZQ01000037">
    <property type="protein sequence ID" value="PSK57913.1"/>
    <property type="molecule type" value="Genomic_DNA"/>
</dbReference>
<evidence type="ECO:0000313" key="2">
    <source>
        <dbReference type="EMBL" id="PSK57913.1"/>
    </source>
</evidence>
<feature type="transmembrane region" description="Helical" evidence="1">
    <location>
        <begin position="67"/>
        <end position="87"/>
    </location>
</feature>
<comment type="caution">
    <text evidence="2">The sequence shown here is derived from an EMBL/GenBank/DDBJ whole genome shotgun (WGS) entry which is preliminary data.</text>
</comment>
<evidence type="ECO:0000256" key="1">
    <source>
        <dbReference type="SAM" id="Phobius"/>
    </source>
</evidence>
<keyword evidence="3" id="KW-1185">Reference proteome</keyword>
<name>A0A2P8ABU5_9PEZI</name>
<keyword evidence="1" id="KW-1133">Transmembrane helix</keyword>
<evidence type="ECO:0000313" key="3">
    <source>
        <dbReference type="Proteomes" id="UP000243723"/>
    </source>
</evidence>
<feature type="transmembrane region" description="Helical" evidence="1">
    <location>
        <begin position="99"/>
        <end position="118"/>
    </location>
</feature>
<dbReference type="OrthoDB" id="6509908at2759"/>
<keyword evidence="1" id="KW-0472">Membrane</keyword>
<accession>A0A2P8ABU5</accession>
<protein>
    <submittedName>
        <fullName evidence="2">Riboflavin transporter MCH5</fullName>
    </submittedName>
</protein>